<evidence type="ECO:0000313" key="2">
    <source>
        <dbReference type="EMBL" id="CUP72474.1"/>
    </source>
</evidence>
<feature type="domain" description="GGDEF" evidence="1">
    <location>
        <begin position="24"/>
        <end position="58"/>
    </location>
</feature>
<dbReference type="InterPro" id="IPR029787">
    <property type="entry name" value="Nucleotide_cyclase"/>
</dbReference>
<dbReference type="PROSITE" id="PS50887">
    <property type="entry name" value="GGDEF"/>
    <property type="match status" value="1"/>
</dbReference>
<dbReference type="InterPro" id="IPR043128">
    <property type="entry name" value="Rev_trsase/Diguanyl_cyclase"/>
</dbReference>
<dbReference type="InterPro" id="IPR000160">
    <property type="entry name" value="GGDEF_dom"/>
</dbReference>
<name>A0A174QGL8_9FIRM</name>
<dbReference type="Pfam" id="PF00990">
    <property type="entry name" value="GGDEF"/>
    <property type="match status" value="1"/>
</dbReference>
<organism evidence="2 3">
    <name type="scientific">Fusicatenibacter saccharivorans</name>
    <dbReference type="NCBI Taxonomy" id="1150298"/>
    <lineage>
        <taxon>Bacteria</taxon>
        <taxon>Bacillati</taxon>
        <taxon>Bacillota</taxon>
        <taxon>Clostridia</taxon>
        <taxon>Lachnospirales</taxon>
        <taxon>Lachnospiraceae</taxon>
        <taxon>Fusicatenibacter</taxon>
    </lineage>
</organism>
<dbReference type="EMBL" id="CZAL01000015">
    <property type="protein sequence ID" value="CUP72474.1"/>
    <property type="molecule type" value="Genomic_DNA"/>
</dbReference>
<gene>
    <name evidence="2" type="ORF">ERS852498_02655</name>
</gene>
<sequence length="58" mass="6761">MGWECFFVKYLEAESDHMIQSGDFPTSLIMADCNYLKRTNDTLGHEYGDLLLQRTARK</sequence>
<dbReference type="Gene3D" id="3.30.70.270">
    <property type="match status" value="1"/>
</dbReference>
<dbReference type="AlphaFoldDB" id="A0A174QGL8"/>
<proteinExistence type="predicted"/>
<protein>
    <submittedName>
        <fullName evidence="2">Diguanylate cyclase (GGDEF) domain</fullName>
    </submittedName>
</protein>
<evidence type="ECO:0000259" key="1">
    <source>
        <dbReference type="PROSITE" id="PS50887"/>
    </source>
</evidence>
<dbReference type="SUPFAM" id="SSF55073">
    <property type="entry name" value="Nucleotide cyclase"/>
    <property type="match status" value="1"/>
</dbReference>
<reference evidence="2 3" key="1">
    <citation type="submission" date="2015-09" db="EMBL/GenBank/DDBJ databases">
        <authorList>
            <consortium name="Pathogen Informatics"/>
        </authorList>
    </citation>
    <scope>NUCLEOTIDE SEQUENCE [LARGE SCALE GENOMIC DNA]</scope>
    <source>
        <strain evidence="2 3">2789STDY5834885</strain>
    </source>
</reference>
<evidence type="ECO:0000313" key="3">
    <source>
        <dbReference type="Proteomes" id="UP000095709"/>
    </source>
</evidence>
<dbReference type="Proteomes" id="UP000095709">
    <property type="component" value="Unassembled WGS sequence"/>
</dbReference>
<accession>A0A174QGL8</accession>